<evidence type="ECO:0000313" key="2">
    <source>
        <dbReference type="EMBL" id="MFC3442429.1"/>
    </source>
</evidence>
<name>A0ABV7NG29_9SPHN</name>
<accession>A0ABV7NG29</accession>
<sequence>MGEMLASPLLTDGAGLLLGILLGIGWMLLPGAGILRLFERLGMDCGRGWDRIGWALLLAVTLLPAIDALLVRAGGMAAMAGLHGMLALSALPRFRLLIAPRGGDWSITGPLVALWAAIIAFVFVDFSIGGMLNQSLLDLDLVKHAAVTGAIAREGLPFTDPFFARAGSVGYYYYFYLWPAAILWSGGQAINARMAFAAADFWAGLAFVALLWRIAVDARLIRPGRARPFMALLLLFCFTSGADLLMMAVRLMSTGKIEAQTDWWNTEIVFALRSTLWVPHHMTAMIAAWGAFLLLIRAQAATGKARWLLAGAAGLGVATCFGSSVWIMLTAAPLLVGWGCIALWRRDPVLPVAGAVALLAALMQIADLMAYRDDSGLPIALSVRPFTVLLPEGGDWTWLHLALLPLNYAMEFSIFLWGTIGWWRSRAFDRREPVQWVLLASAIISLLVASFLKSTIINNDLAWRSIWFAQIAAILWTAAWLQGPASSLKMQPLTFRLLLALGMLAVAWDVVGLRLIRPPYFRTSFSELISPRADDDDQRRIYERAARTLPASDVIQHNPALHRRIFNFGLYGVQRTGVADREANLFGASPQAVQQRIALLRPIFEKPLSPQEIGRRARAAGVDHLLFASVDPIWRKAGGPPPGLHCAMREPLACLVTVKEIAP</sequence>
<proteinExistence type="predicted"/>
<keyword evidence="1" id="KW-0472">Membrane</keyword>
<feature type="transmembrane region" description="Helical" evidence="1">
    <location>
        <begin position="308"/>
        <end position="329"/>
    </location>
</feature>
<reference evidence="3" key="1">
    <citation type="journal article" date="2019" name="Int. J. Syst. Evol. Microbiol.">
        <title>The Global Catalogue of Microorganisms (GCM) 10K type strain sequencing project: providing services to taxonomists for standard genome sequencing and annotation.</title>
        <authorList>
            <consortium name="The Broad Institute Genomics Platform"/>
            <consortium name="The Broad Institute Genome Sequencing Center for Infectious Disease"/>
            <person name="Wu L."/>
            <person name="Ma J."/>
        </authorList>
    </citation>
    <scope>NUCLEOTIDE SEQUENCE [LARGE SCALE GENOMIC DNA]</scope>
    <source>
        <strain evidence="3">CCM 7491</strain>
    </source>
</reference>
<feature type="transmembrane region" description="Helical" evidence="1">
    <location>
        <begin position="493"/>
        <end position="516"/>
    </location>
</feature>
<evidence type="ECO:0000256" key="1">
    <source>
        <dbReference type="SAM" id="Phobius"/>
    </source>
</evidence>
<dbReference type="RefSeq" id="WP_380796550.1">
    <property type="nucleotide sequence ID" value="NZ_JBHRVU010000004.1"/>
</dbReference>
<organism evidence="2 3">
    <name type="scientific">Sphingobium rhizovicinum</name>
    <dbReference type="NCBI Taxonomy" id="432308"/>
    <lineage>
        <taxon>Bacteria</taxon>
        <taxon>Pseudomonadati</taxon>
        <taxon>Pseudomonadota</taxon>
        <taxon>Alphaproteobacteria</taxon>
        <taxon>Sphingomonadales</taxon>
        <taxon>Sphingomonadaceae</taxon>
        <taxon>Sphingobium</taxon>
    </lineage>
</organism>
<feature type="transmembrane region" description="Helical" evidence="1">
    <location>
        <begin position="398"/>
        <end position="422"/>
    </location>
</feature>
<keyword evidence="1" id="KW-0812">Transmembrane</keyword>
<feature type="transmembrane region" description="Helical" evidence="1">
    <location>
        <begin position="434"/>
        <end position="452"/>
    </location>
</feature>
<feature type="transmembrane region" description="Helical" evidence="1">
    <location>
        <begin position="14"/>
        <end position="37"/>
    </location>
</feature>
<keyword evidence="3" id="KW-1185">Reference proteome</keyword>
<gene>
    <name evidence="2" type="ORF">ACFOKF_14740</name>
</gene>
<feature type="transmembrane region" description="Helical" evidence="1">
    <location>
        <begin position="194"/>
        <end position="216"/>
    </location>
</feature>
<feature type="transmembrane region" description="Helical" evidence="1">
    <location>
        <begin position="349"/>
        <end position="371"/>
    </location>
</feature>
<feature type="transmembrane region" description="Helical" evidence="1">
    <location>
        <begin position="49"/>
        <end position="66"/>
    </location>
</feature>
<evidence type="ECO:0000313" key="3">
    <source>
        <dbReference type="Proteomes" id="UP001595681"/>
    </source>
</evidence>
<feature type="transmembrane region" description="Helical" evidence="1">
    <location>
        <begin position="112"/>
        <end position="132"/>
    </location>
</feature>
<feature type="transmembrane region" description="Helical" evidence="1">
    <location>
        <begin position="277"/>
        <end position="296"/>
    </location>
</feature>
<feature type="transmembrane region" description="Helical" evidence="1">
    <location>
        <begin position="228"/>
        <end position="249"/>
    </location>
</feature>
<feature type="transmembrane region" description="Helical" evidence="1">
    <location>
        <begin position="461"/>
        <end position="481"/>
    </location>
</feature>
<comment type="caution">
    <text evidence="2">The sequence shown here is derived from an EMBL/GenBank/DDBJ whole genome shotgun (WGS) entry which is preliminary data.</text>
</comment>
<keyword evidence="1" id="KW-1133">Transmembrane helix</keyword>
<dbReference type="Proteomes" id="UP001595681">
    <property type="component" value="Unassembled WGS sequence"/>
</dbReference>
<protein>
    <submittedName>
        <fullName evidence="2">Uncharacterized protein</fullName>
    </submittedName>
</protein>
<dbReference type="EMBL" id="JBHRVU010000004">
    <property type="protein sequence ID" value="MFC3442429.1"/>
    <property type="molecule type" value="Genomic_DNA"/>
</dbReference>